<evidence type="ECO:0000313" key="1">
    <source>
        <dbReference type="EMBL" id="MCS5736900.1"/>
    </source>
</evidence>
<keyword evidence="2" id="KW-1185">Reference proteome</keyword>
<comment type="caution">
    <text evidence="1">The sequence shown here is derived from an EMBL/GenBank/DDBJ whole genome shotgun (WGS) entry which is preliminary data.</text>
</comment>
<dbReference type="EMBL" id="JANLCJ010000263">
    <property type="protein sequence ID" value="MCS5736900.1"/>
    <property type="molecule type" value="Genomic_DNA"/>
</dbReference>
<protein>
    <submittedName>
        <fullName evidence="1">Uncharacterized protein</fullName>
    </submittedName>
</protein>
<dbReference type="RefSeq" id="WP_259543125.1">
    <property type="nucleotide sequence ID" value="NZ_JANLCJ010000263.1"/>
</dbReference>
<reference evidence="1" key="1">
    <citation type="submission" date="2022-08" db="EMBL/GenBank/DDBJ databases">
        <authorList>
            <person name="Deng Y."/>
            <person name="Han X.-F."/>
            <person name="Zhang Y.-Q."/>
        </authorList>
    </citation>
    <scope>NUCLEOTIDE SEQUENCE</scope>
    <source>
        <strain evidence="1">CPCC 203386</strain>
    </source>
</reference>
<dbReference type="Proteomes" id="UP001165586">
    <property type="component" value="Unassembled WGS sequence"/>
</dbReference>
<name>A0ABT2HAA9_9MICO</name>
<sequence length="107" mass="12335">MIKITEYFTTGSKTMLNLGNYDLVNYLISKSNMKNNTLTLSPDGENAIVFKTDKIVIYWSILLKINTNTFTVRWVYLTPELDFIGEGAIIYDTIKTVLEHLLHEINK</sequence>
<accession>A0ABT2HAA9</accession>
<proteinExistence type="predicted"/>
<gene>
    <name evidence="1" type="ORF">N1032_24525</name>
</gene>
<organism evidence="1 2">
    <name type="scientific">Herbiconiux daphne</name>
    <dbReference type="NCBI Taxonomy" id="2970914"/>
    <lineage>
        <taxon>Bacteria</taxon>
        <taxon>Bacillati</taxon>
        <taxon>Actinomycetota</taxon>
        <taxon>Actinomycetes</taxon>
        <taxon>Micrococcales</taxon>
        <taxon>Microbacteriaceae</taxon>
        <taxon>Herbiconiux</taxon>
    </lineage>
</organism>
<evidence type="ECO:0000313" key="2">
    <source>
        <dbReference type="Proteomes" id="UP001165586"/>
    </source>
</evidence>